<dbReference type="GO" id="GO:0005737">
    <property type="term" value="C:cytoplasm"/>
    <property type="evidence" value="ECO:0007669"/>
    <property type="project" value="TreeGrafter"/>
</dbReference>
<dbReference type="GO" id="GO:0000287">
    <property type="term" value="F:magnesium ion binding"/>
    <property type="evidence" value="ECO:0007669"/>
    <property type="project" value="UniProtKB-UniRule"/>
</dbReference>
<name>A0A4U8Q1T4_9FIRM</name>
<evidence type="ECO:0000313" key="14">
    <source>
        <dbReference type="Proteomes" id="UP000306509"/>
    </source>
</evidence>
<feature type="binding site" evidence="9">
    <location>
        <begin position="40"/>
        <end position="44"/>
    </location>
    <ligand>
        <name>4-amino-2-methyl-5-(diphosphooxymethyl)pyrimidine</name>
        <dbReference type="ChEBI" id="CHEBI:57841"/>
    </ligand>
</feature>
<feature type="binding site" evidence="9">
    <location>
        <position position="73"/>
    </location>
    <ligand>
        <name>Mg(2+)</name>
        <dbReference type="ChEBI" id="CHEBI:18420"/>
    </ligand>
</feature>
<proteinExistence type="inferred from homology"/>
<dbReference type="STRING" id="180332.GCA_000797495_00405"/>
<comment type="catalytic activity">
    <reaction evidence="8 9 10">
        <text>2-[(2R,5Z)-2-carboxy-4-methylthiazol-5(2H)-ylidene]ethyl phosphate + 4-amino-2-methyl-5-(diphosphooxymethyl)pyrimidine + 2 H(+) = thiamine phosphate + CO2 + diphosphate</text>
        <dbReference type="Rhea" id="RHEA:47844"/>
        <dbReference type="ChEBI" id="CHEBI:15378"/>
        <dbReference type="ChEBI" id="CHEBI:16526"/>
        <dbReference type="ChEBI" id="CHEBI:33019"/>
        <dbReference type="ChEBI" id="CHEBI:37575"/>
        <dbReference type="ChEBI" id="CHEBI:57841"/>
        <dbReference type="ChEBI" id="CHEBI:62899"/>
        <dbReference type="EC" id="2.5.1.3"/>
    </reaction>
</comment>
<feature type="binding site" evidence="9">
    <location>
        <position position="111"/>
    </location>
    <ligand>
        <name>4-amino-2-methyl-5-(diphosphooxymethyl)pyrimidine</name>
        <dbReference type="ChEBI" id="CHEBI:57841"/>
    </ligand>
</feature>
<dbReference type="EMBL" id="QGQD01000086">
    <property type="protein sequence ID" value="TLC98679.1"/>
    <property type="molecule type" value="Genomic_DNA"/>
</dbReference>
<dbReference type="PANTHER" id="PTHR20857">
    <property type="entry name" value="THIAMINE-PHOSPHATE PYROPHOSPHORYLASE"/>
    <property type="match status" value="1"/>
</dbReference>
<dbReference type="RefSeq" id="WP_138003687.1">
    <property type="nucleotide sequence ID" value="NZ_QGQD01000086.1"/>
</dbReference>
<dbReference type="GO" id="GO:0009229">
    <property type="term" value="P:thiamine diphosphate biosynthetic process"/>
    <property type="evidence" value="ECO:0007669"/>
    <property type="project" value="UniProtKB-UniRule"/>
</dbReference>
<dbReference type="Proteomes" id="UP000306509">
    <property type="component" value="Unassembled WGS sequence"/>
</dbReference>
<keyword evidence="3 9" id="KW-0479">Metal-binding</keyword>
<protein>
    <recommendedName>
        <fullName evidence="9">Thiamine-phosphate synthase</fullName>
        <shortName evidence="9">TP synthase</shortName>
        <shortName evidence="9">TPS</shortName>
        <ecNumber evidence="9">2.5.1.3</ecNumber>
    </recommendedName>
    <alternativeName>
        <fullName evidence="9">Thiamine-phosphate pyrophosphorylase</fullName>
        <shortName evidence="9">TMP pyrophosphorylase</shortName>
        <shortName evidence="9">TMP-PPase</shortName>
    </alternativeName>
</protein>
<keyword evidence="2 9" id="KW-0808">Transferase</keyword>
<dbReference type="EC" id="2.5.1.3" evidence="9"/>
<dbReference type="SUPFAM" id="SSF51391">
    <property type="entry name" value="Thiamin phosphate synthase"/>
    <property type="match status" value="1"/>
</dbReference>
<dbReference type="PANTHER" id="PTHR20857:SF23">
    <property type="entry name" value="THIAMINE BIOSYNTHETIC BIFUNCTIONAL ENZYME"/>
    <property type="match status" value="1"/>
</dbReference>
<feature type="binding site" evidence="9">
    <location>
        <position position="92"/>
    </location>
    <ligand>
        <name>Mg(2+)</name>
        <dbReference type="ChEBI" id="CHEBI:18420"/>
    </ligand>
</feature>
<evidence type="ECO:0000256" key="3">
    <source>
        <dbReference type="ARBA" id="ARBA00022723"/>
    </source>
</evidence>
<comment type="pathway">
    <text evidence="1 9 11">Cofactor biosynthesis; thiamine diphosphate biosynthesis; thiamine phosphate from 4-amino-2-methyl-5-diphosphomethylpyrimidine and 4-methyl-5-(2-phosphoethyl)-thiazole: step 1/1.</text>
</comment>
<keyword evidence="4 9" id="KW-0460">Magnesium</keyword>
<evidence type="ECO:0000256" key="9">
    <source>
        <dbReference type="HAMAP-Rule" id="MF_00097"/>
    </source>
</evidence>
<reference evidence="13 14" key="1">
    <citation type="journal article" date="2019" name="Anaerobe">
        <title>Detection of Robinsoniella peoriensis in multiple bone samples of a trauma patient.</title>
        <authorList>
            <person name="Schrottner P."/>
            <person name="Hartwich K."/>
            <person name="Bunk B."/>
            <person name="Schober I."/>
            <person name="Helbig S."/>
            <person name="Rudolph W.W."/>
            <person name="Gunzer F."/>
        </authorList>
    </citation>
    <scope>NUCLEOTIDE SEQUENCE [LARGE SCALE GENOMIC DNA]</scope>
    <source>
        <strain evidence="13 14">DSM 106044</strain>
    </source>
</reference>
<comment type="catalytic activity">
    <reaction evidence="7 9 10">
        <text>2-(2-carboxy-4-methylthiazol-5-yl)ethyl phosphate + 4-amino-2-methyl-5-(diphosphooxymethyl)pyrimidine + 2 H(+) = thiamine phosphate + CO2 + diphosphate</text>
        <dbReference type="Rhea" id="RHEA:47848"/>
        <dbReference type="ChEBI" id="CHEBI:15378"/>
        <dbReference type="ChEBI" id="CHEBI:16526"/>
        <dbReference type="ChEBI" id="CHEBI:33019"/>
        <dbReference type="ChEBI" id="CHEBI:37575"/>
        <dbReference type="ChEBI" id="CHEBI:57841"/>
        <dbReference type="ChEBI" id="CHEBI:62890"/>
        <dbReference type="EC" id="2.5.1.3"/>
    </reaction>
</comment>
<evidence type="ECO:0000256" key="1">
    <source>
        <dbReference type="ARBA" id="ARBA00005165"/>
    </source>
</evidence>
<keyword evidence="5 9" id="KW-0784">Thiamine biosynthesis</keyword>
<dbReference type="InterPro" id="IPR022998">
    <property type="entry name" value="ThiamineP_synth_TenI"/>
</dbReference>
<dbReference type="InterPro" id="IPR034291">
    <property type="entry name" value="TMP_synthase"/>
</dbReference>
<comment type="cofactor">
    <cofactor evidence="9">
        <name>Mg(2+)</name>
        <dbReference type="ChEBI" id="CHEBI:18420"/>
    </cofactor>
    <text evidence="9">Binds 1 Mg(2+) ion per subunit.</text>
</comment>
<feature type="binding site" evidence="9">
    <location>
        <position position="140"/>
    </location>
    <ligand>
        <name>4-amino-2-methyl-5-(diphosphooxymethyl)pyrimidine</name>
        <dbReference type="ChEBI" id="CHEBI:57841"/>
    </ligand>
</feature>
<feature type="binding site" evidence="9">
    <location>
        <position position="72"/>
    </location>
    <ligand>
        <name>4-amino-2-methyl-5-(diphosphooxymethyl)pyrimidine</name>
        <dbReference type="ChEBI" id="CHEBI:57841"/>
    </ligand>
</feature>
<comment type="catalytic activity">
    <reaction evidence="6 9 10">
        <text>4-methyl-5-(2-phosphooxyethyl)-thiazole + 4-amino-2-methyl-5-(diphosphooxymethyl)pyrimidine + H(+) = thiamine phosphate + diphosphate</text>
        <dbReference type="Rhea" id="RHEA:22328"/>
        <dbReference type="ChEBI" id="CHEBI:15378"/>
        <dbReference type="ChEBI" id="CHEBI:33019"/>
        <dbReference type="ChEBI" id="CHEBI:37575"/>
        <dbReference type="ChEBI" id="CHEBI:57841"/>
        <dbReference type="ChEBI" id="CHEBI:58296"/>
        <dbReference type="EC" id="2.5.1.3"/>
    </reaction>
</comment>
<feature type="binding site" evidence="9">
    <location>
        <position position="167"/>
    </location>
    <ligand>
        <name>2-[(2R,5Z)-2-carboxy-4-methylthiazol-5(2H)-ylidene]ethyl phosphate</name>
        <dbReference type="ChEBI" id="CHEBI:62899"/>
    </ligand>
</feature>
<evidence type="ECO:0000256" key="5">
    <source>
        <dbReference type="ARBA" id="ARBA00022977"/>
    </source>
</evidence>
<gene>
    <name evidence="9 13" type="primary">thiE</name>
    <name evidence="13" type="ORF">DSM106044_04430</name>
</gene>
<dbReference type="UniPathway" id="UPA00060">
    <property type="reaction ID" value="UER00141"/>
</dbReference>
<dbReference type="GO" id="GO:0004789">
    <property type="term" value="F:thiamine-phosphate diphosphorylase activity"/>
    <property type="evidence" value="ECO:0007669"/>
    <property type="project" value="UniProtKB-UniRule"/>
</dbReference>
<organism evidence="13 14">
    <name type="scientific">Robinsoniella peoriensis</name>
    <dbReference type="NCBI Taxonomy" id="180332"/>
    <lineage>
        <taxon>Bacteria</taxon>
        <taxon>Bacillati</taxon>
        <taxon>Bacillota</taxon>
        <taxon>Clostridia</taxon>
        <taxon>Lachnospirales</taxon>
        <taxon>Lachnospiraceae</taxon>
        <taxon>Robinsoniella</taxon>
    </lineage>
</organism>
<feature type="binding site" evidence="9">
    <location>
        <begin position="137"/>
        <end position="139"/>
    </location>
    <ligand>
        <name>2-[(2R,5Z)-2-carboxy-4-methylthiazol-5(2H)-ylidene]ethyl phosphate</name>
        <dbReference type="ChEBI" id="CHEBI:62899"/>
    </ligand>
</feature>
<evidence type="ECO:0000313" key="13">
    <source>
        <dbReference type="EMBL" id="TLC98679.1"/>
    </source>
</evidence>
<dbReference type="FunFam" id="3.20.20.70:FF:000096">
    <property type="entry name" value="Thiamine-phosphate synthase"/>
    <property type="match status" value="1"/>
</dbReference>
<evidence type="ECO:0000256" key="4">
    <source>
        <dbReference type="ARBA" id="ARBA00022842"/>
    </source>
</evidence>
<dbReference type="Gene3D" id="3.20.20.70">
    <property type="entry name" value="Aldolase class I"/>
    <property type="match status" value="1"/>
</dbReference>
<feature type="domain" description="Thiamine phosphate synthase/TenI" evidence="12">
    <location>
        <begin position="10"/>
        <end position="190"/>
    </location>
</feature>
<dbReference type="GO" id="GO:0009228">
    <property type="term" value="P:thiamine biosynthetic process"/>
    <property type="evidence" value="ECO:0007669"/>
    <property type="project" value="UniProtKB-KW"/>
</dbReference>
<evidence type="ECO:0000256" key="8">
    <source>
        <dbReference type="ARBA" id="ARBA00047883"/>
    </source>
</evidence>
<feature type="binding site" evidence="9">
    <location>
        <begin position="187"/>
        <end position="188"/>
    </location>
    <ligand>
        <name>2-[(2R,5Z)-2-carboxy-4-methylthiazol-5(2H)-ylidene]ethyl phosphate</name>
        <dbReference type="ChEBI" id="CHEBI:62899"/>
    </ligand>
</feature>
<dbReference type="NCBIfam" id="TIGR00693">
    <property type="entry name" value="thiE"/>
    <property type="match status" value="1"/>
</dbReference>
<evidence type="ECO:0000256" key="11">
    <source>
        <dbReference type="RuleBase" id="RU004253"/>
    </source>
</evidence>
<evidence type="ECO:0000256" key="2">
    <source>
        <dbReference type="ARBA" id="ARBA00022679"/>
    </source>
</evidence>
<accession>A0A4U8Q1T4</accession>
<dbReference type="CDD" id="cd00564">
    <property type="entry name" value="TMP_TenI"/>
    <property type="match status" value="1"/>
</dbReference>
<comment type="similarity">
    <text evidence="9 10">Belongs to the thiamine-phosphate synthase family.</text>
</comment>
<evidence type="ECO:0000256" key="6">
    <source>
        <dbReference type="ARBA" id="ARBA00047334"/>
    </source>
</evidence>
<sequence>MKVSGRDLKLYAVTDRKWVGEQSLEEQIEEALAAGVTFLQLREKHMEKDELLEKAKRIGEIAKRHQVPFLIDDDVEMAIACGADGVHIGQKDMPPKRARELLGEDKILGVTARTLEQAKSAWEQGADYLGVGAAFPTSTKDDTEVITKETIREICEAVPIPVVVIGGITKEKIKELRNCKAAGVAVVSAIFASEDITGAVKSLKKEVEENLWAD</sequence>
<comment type="caution">
    <text evidence="13">The sequence shown here is derived from an EMBL/GenBank/DDBJ whole genome shotgun (WGS) entry which is preliminary data.</text>
</comment>
<dbReference type="InterPro" id="IPR013785">
    <property type="entry name" value="Aldolase_TIM"/>
</dbReference>
<dbReference type="Pfam" id="PF02581">
    <property type="entry name" value="TMP-TENI"/>
    <property type="match status" value="1"/>
</dbReference>
<evidence type="ECO:0000259" key="12">
    <source>
        <dbReference type="Pfam" id="PF02581"/>
    </source>
</evidence>
<comment type="function">
    <text evidence="9">Condenses 4-methyl-5-(beta-hydroxyethyl)thiazole monophosphate (THZ-P) and 2-methyl-4-amino-5-hydroxymethyl pyrimidine pyrophosphate (HMP-PP) to form thiamine monophosphate (TMP).</text>
</comment>
<evidence type="ECO:0000256" key="7">
    <source>
        <dbReference type="ARBA" id="ARBA00047851"/>
    </source>
</evidence>
<dbReference type="InterPro" id="IPR036206">
    <property type="entry name" value="ThiamineP_synth_sf"/>
</dbReference>
<keyword evidence="14" id="KW-1185">Reference proteome</keyword>
<dbReference type="AlphaFoldDB" id="A0A4U8Q1T4"/>
<evidence type="ECO:0000256" key="10">
    <source>
        <dbReference type="RuleBase" id="RU003826"/>
    </source>
</evidence>
<dbReference type="HAMAP" id="MF_00097">
    <property type="entry name" value="TMP_synthase"/>
    <property type="match status" value="1"/>
</dbReference>